<name>A0A4V2WMR1_9BACT</name>
<comment type="caution">
    <text evidence="1">The sequence shown here is derived from an EMBL/GenBank/DDBJ whole genome shotgun (WGS) entry which is preliminary data.</text>
</comment>
<proteinExistence type="predicted"/>
<dbReference type="EMBL" id="SKFH01000011">
    <property type="protein sequence ID" value="TCZ72207.1"/>
    <property type="molecule type" value="Genomic_DNA"/>
</dbReference>
<accession>A0A4V2WMR1</accession>
<dbReference type="AlphaFoldDB" id="A0A4V2WMR1"/>
<evidence type="ECO:0000313" key="2">
    <source>
        <dbReference type="Proteomes" id="UP000295164"/>
    </source>
</evidence>
<organism evidence="1 2">
    <name type="scientific">Flaviaesturariibacter aridisoli</name>
    <dbReference type="NCBI Taxonomy" id="2545761"/>
    <lineage>
        <taxon>Bacteria</taxon>
        <taxon>Pseudomonadati</taxon>
        <taxon>Bacteroidota</taxon>
        <taxon>Chitinophagia</taxon>
        <taxon>Chitinophagales</taxon>
        <taxon>Chitinophagaceae</taxon>
        <taxon>Flaviaestuariibacter</taxon>
    </lineage>
</organism>
<dbReference type="RefSeq" id="WP_131851821.1">
    <property type="nucleotide sequence ID" value="NZ_SKFH01000011.1"/>
</dbReference>
<keyword evidence="2" id="KW-1185">Reference proteome</keyword>
<dbReference type="OrthoDB" id="5827268at2"/>
<reference evidence="1 2" key="1">
    <citation type="submission" date="2019-03" db="EMBL/GenBank/DDBJ databases">
        <authorList>
            <person name="Kim M.K.M."/>
        </authorList>
    </citation>
    <scope>NUCLEOTIDE SEQUENCE [LARGE SCALE GENOMIC DNA]</scope>
    <source>
        <strain evidence="1 2">17J68-15</strain>
    </source>
</reference>
<protein>
    <submittedName>
        <fullName evidence="1">Uncharacterized protein</fullName>
    </submittedName>
</protein>
<dbReference type="Proteomes" id="UP000295164">
    <property type="component" value="Unassembled WGS sequence"/>
</dbReference>
<evidence type="ECO:0000313" key="1">
    <source>
        <dbReference type="EMBL" id="TCZ72207.1"/>
    </source>
</evidence>
<sequence>MLPFTGSLDSLSGALFALRTSGSLEYCGRVLTSALDELHWDSSPGSYRTIFIAGNESFGQGDVAPVNACVSAQRKDVVALLVWNDRLNQTYLSYLQPTYDTVPVSDLNDPNKVIQYRVVIDSMNFSAGSGLNRIAIKGNARLDRNESWDLVDAERAHPGFAGALERRRLPQPLRHLSPEELTALIRSKGAARDSIRAEITTLSDARSAWLERERTLRAHTAGFSLDTALEKILKAQLQARAFLVD</sequence>
<gene>
    <name evidence="1" type="ORF">E0486_08935</name>
</gene>